<reference evidence="1" key="2">
    <citation type="journal article" date="2023" name="IMA Fungus">
        <title>Comparative genomic study of the Penicillium genus elucidates a diverse pangenome and 15 lateral gene transfer events.</title>
        <authorList>
            <person name="Petersen C."/>
            <person name="Sorensen T."/>
            <person name="Nielsen M.R."/>
            <person name="Sondergaard T.E."/>
            <person name="Sorensen J.L."/>
            <person name="Fitzpatrick D.A."/>
            <person name="Frisvad J.C."/>
            <person name="Nielsen K.L."/>
        </authorList>
    </citation>
    <scope>NUCLEOTIDE SEQUENCE</scope>
    <source>
        <strain evidence="1">IBT 34128</strain>
    </source>
</reference>
<accession>A0A9W9G4J1</accession>
<evidence type="ECO:0000313" key="2">
    <source>
        <dbReference type="Proteomes" id="UP001141434"/>
    </source>
</evidence>
<keyword evidence="2" id="KW-1185">Reference proteome</keyword>
<protein>
    <submittedName>
        <fullName evidence="1">Uncharacterized protein</fullName>
    </submittedName>
</protein>
<organism evidence="1 2">
    <name type="scientific">Penicillium alfredii</name>
    <dbReference type="NCBI Taxonomy" id="1506179"/>
    <lineage>
        <taxon>Eukaryota</taxon>
        <taxon>Fungi</taxon>
        <taxon>Dikarya</taxon>
        <taxon>Ascomycota</taxon>
        <taxon>Pezizomycotina</taxon>
        <taxon>Eurotiomycetes</taxon>
        <taxon>Eurotiomycetidae</taxon>
        <taxon>Eurotiales</taxon>
        <taxon>Aspergillaceae</taxon>
        <taxon>Penicillium</taxon>
    </lineage>
</organism>
<reference evidence="1" key="1">
    <citation type="submission" date="2022-11" db="EMBL/GenBank/DDBJ databases">
        <authorList>
            <person name="Petersen C."/>
        </authorList>
    </citation>
    <scope>NUCLEOTIDE SEQUENCE</scope>
    <source>
        <strain evidence="1">IBT 34128</strain>
    </source>
</reference>
<dbReference type="AlphaFoldDB" id="A0A9W9G4J1"/>
<proteinExistence type="predicted"/>
<dbReference type="EMBL" id="JAPMSZ010000002">
    <property type="protein sequence ID" value="KAJ5111867.1"/>
    <property type="molecule type" value="Genomic_DNA"/>
</dbReference>
<dbReference type="RefSeq" id="XP_056515346.1">
    <property type="nucleotide sequence ID" value="XM_056652079.1"/>
</dbReference>
<name>A0A9W9G4J1_9EURO</name>
<comment type="caution">
    <text evidence="1">The sequence shown here is derived from an EMBL/GenBank/DDBJ whole genome shotgun (WGS) entry which is preliminary data.</text>
</comment>
<gene>
    <name evidence="1" type="ORF">NUU61_001497</name>
</gene>
<dbReference type="Proteomes" id="UP001141434">
    <property type="component" value="Unassembled WGS sequence"/>
</dbReference>
<sequence length="101" mass="11317">MRQVLTTYKAQTASFLSEYTSSLHGAGNTGFVTCQNAAVREHLLISNPVQESQDPSKASYFQRCAWCLRPQQCKQSLEYDGPNIPDITVTSPEGYERKILD</sequence>
<evidence type="ECO:0000313" key="1">
    <source>
        <dbReference type="EMBL" id="KAJ5111867.1"/>
    </source>
</evidence>
<dbReference type="GeneID" id="81391247"/>